<keyword evidence="7" id="KW-1185">Reference proteome</keyword>
<dbReference type="GO" id="GO:0016020">
    <property type="term" value="C:membrane"/>
    <property type="evidence" value="ECO:0007669"/>
    <property type="project" value="UniProtKB-SubCell"/>
</dbReference>
<evidence type="ECO:0000313" key="6">
    <source>
        <dbReference type="EMBL" id="KIW05835.1"/>
    </source>
</evidence>
<proteinExistence type="predicted"/>
<feature type="transmembrane region" description="Helical" evidence="5">
    <location>
        <begin position="113"/>
        <end position="132"/>
    </location>
</feature>
<dbReference type="VEuPathDB" id="FungiDB:PV09_03039"/>
<keyword evidence="3 5" id="KW-1133">Transmembrane helix</keyword>
<dbReference type="RefSeq" id="XP_016215704.1">
    <property type="nucleotide sequence ID" value="XM_016356181.1"/>
</dbReference>
<dbReference type="OrthoDB" id="3358017at2759"/>
<feature type="transmembrane region" description="Helical" evidence="5">
    <location>
        <begin position="193"/>
        <end position="211"/>
    </location>
</feature>
<feature type="transmembrane region" description="Helical" evidence="5">
    <location>
        <begin position="48"/>
        <end position="68"/>
    </location>
</feature>
<dbReference type="AlphaFoldDB" id="A0A0D2AGY9"/>
<feature type="transmembrane region" description="Helical" evidence="5">
    <location>
        <begin position="152"/>
        <end position="173"/>
    </location>
</feature>
<gene>
    <name evidence="6" type="ORF">PV09_03039</name>
</gene>
<dbReference type="Pfam" id="PF04479">
    <property type="entry name" value="RTA1"/>
    <property type="match status" value="1"/>
</dbReference>
<evidence type="ECO:0000256" key="2">
    <source>
        <dbReference type="ARBA" id="ARBA00022692"/>
    </source>
</evidence>
<organism evidence="6 7">
    <name type="scientific">Verruconis gallopava</name>
    <dbReference type="NCBI Taxonomy" id="253628"/>
    <lineage>
        <taxon>Eukaryota</taxon>
        <taxon>Fungi</taxon>
        <taxon>Dikarya</taxon>
        <taxon>Ascomycota</taxon>
        <taxon>Pezizomycotina</taxon>
        <taxon>Dothideomycetes</taxon>
        <taxon>Pleosporomycetidae</taxon>
        <taxon>Venturiales</taxon>
        <taxon>Sympoventuriaceae</taxon>
        <taxon>Verruconis</taxon>
    </lineage>
</organism>
<keyword evidence="2 5" id="KW-0812">Transmembrane</keyword>
<dbReference type="GeneID" id="27311012"/>
<dbReference type="PANTHER" id="PTHR31465:SF13">
    <property type="entry name" value="RTA1 DOMAIN PROTEIN-RELATED"/>
    <property type="match status" value="1"/>
</dbReference>
<evidence type="ECO:0000256" key="5">
    <source>
        <dbReference type="SAM" id="Phobius"/>
    </source>
</evidence>
<dbReference type="InParanoid" id="A0A0D2AGY9"/>
<name>A0A0D2AGY9_9PEZI</name>
<keyword evidence="4 5" id="KW-0472">Membrane</keyword>
<dbReference type="PANTHER" id="PTHR31465">
    <property type="entry name" value="PROTEIN RTA1-RELATED"/>
    <property type="match status" value="1"/>
</dbReference>
<sequence length="265" mass="29451">MGSSFDPRRNYMSHPTKGAGSVFAILFAFAFTLHVYQNIKYRCWRLNWLTPCTAIIFLAGSISLEYSAFHPTDFSPSQGLFYSGSAVLVAAYCVYLVYLMATQHELKRWWNQLIGTVFIFTLSGVISLTAQGTSNFFGTGATPSSAHAGLQVLRAGVTVLLAANIVSLVVFVLFYRHIALGLGREDIKRQVKVWISVLWAIGILLLARNLFRTVQIFLPASADLWTSEAYFWIFEAAIVFVCIMLLNLLPPVLISPARNVCTNSC</sequence>
<protein>
    <submittedName>
        <fullName evidence="6">Uncharacterized protein</fullName>
    </submittedName>
</protein>
<feature type="transmembrane region" description="Helical" evidence="5">
    <location>
        <begin position="80"/>
        <end position="101"/>
    </location>
</feature>
<evidence type="ECO:0000256" key="4">
    <source>
        <dbReference type="ARBA" id="ARBA00023136"/>
    </source>
</evidence>
<feature type="transmembrane region" description="Helical" evidence="5">
    <location>
        <begin position="20"/>
        <end position="36"/>
    </location>
</feature>
<dbReference type="Proteomes" id="UP000053259">
    <property type="component" value="Unassembled WGS sequence"/>
</dbReference>
<evidence type="ECO:0000256" key="3">
    <source>
        <dbReference type="ARBA" id="ARBA00022989"/>
    </source>
</evidence>
<reference evidence="6 7" key="1">
    <citation type="submission" date="2015-01" db="EMBL/GenBank/DDBJ databases">
        <title>The Genome Sequence of Ochroconis gallopava CBS43764.</title>
        <authorList>
            <consortium name="The Broad Institute Genomics Platform"/>
            <person name="Cuomo C."/>
            <person name="de Hoog S."/>
            <person name="Gorbushina A."/>
            <person name="Stielow B."/>
            <person name="Teixiera M."/>
            <person name="Abouelleil A."/>
            <person name="Chapman S.B."/>
            <person name="Priest M."/>
            <person name="Young S.K."/>
            <person name="Wortman J."/>
            <person name="Nusbaum C."/>
            <person name="Birren B."/>
        </authorList>
    </citation>
    <scope>NUCLEOTIDE SEQUENCE [LARGE SCALE GENOMIC DNA]</scope>
    <source>
        <strain evidence="6 7">CBS 43764</strain>
    </source>
</reference>
<dbReference type="EMBL" id="KN847536">
    <property type="protein sequence ID" value="KIW05835.1"/>
    <property type="molecule type" value="Genomic_DNA"/>
</dbReference>
<comment type="subcellular location">
    <subcellularLocation>
        <location evidence="1">Membrane</location>
        <topology evidence="1">Multi-pass membrane protein</topology>
    </subcellularLocation>
</comment>
<accession>A0A0D2AGY9</accession>
<evidence type="ECO:0000313" key="7">
    <source>
        <dbReference type="Proteomes" id="UP000053259"/>
    </source>
</evidence>
<feature type="transmembrane region" description="Helical" evidence="5">
    <location>
        <begin position="231"/>
        <end position="249"/>
    </location>
</feature>
<dbReference type="InterPro" id="IPR007568">
    <property type="entry name" value="RTA1"/>
</dbReference>
<dbReference type="HOGENOM" id="CLU_088296_0_0_1"/>
<evidence type="ECO:0000256" key="1">
    <source>
        <dbReference type="ARBA" id="ARBA00004141"/>
    </source>
</evidence>